<dbReference type="EMBL" id="LR593887">
    <property type="protein sequence ID" value="VTS02668.1"/>
    <property type="molecule type" value="Genomic_DNA"/>
</dbReference>
<dbReference type="FunCoup" id="A0A6C2YMN9">
    <property type="interactions" value="14"/>
</dbReference>
<evidence type="ECO:0000313" key="3">
    <source>
        <dbReference type="EMBL" id="VIP02860.1"/>
    </source>
</evidence>
<gene>
    <name evidence="3" type="ORF">GMBLW1_11000</name>
</gene>
<name>A0A6C2YMN9_9BACT</name>
<dbReference type="InterPro" id="IPR012337">
    <property type="entry name" value="RNaseH-like_sf"/>
</dbReference>
<dbReference type="Pfam" id="PF00929">
    <property type="entry name" value="RNase_T"/>
    <property type="match status" value="1"/>
</dbReference>
<dbReference type="PANTHER" id="PTHR30231">
    <property type="entry name" value="DNA POLYMERASE III SUBUNIT EPSILON"/>
    <property type="match status" value="1"/>
</dbReference>
<evidence type="ECO:0000313" key="4">
    <source>
        <dbReference type="Proteomes" id="UP000464378"/>
    </source>
</evidence>
<feature type="region of interest" description="Disordered" evidence="1">
    <location>
        <begin position="176"/>
        <end position="195"/>
    </location>
</feature>
<dbReference type="PANTHER" id="PTHR30231:SF42">
    <property type="entry name" value="EXONUCLEASE"/>
    <property type="match status" value="1"/>
</dbReference>
<dbReference type="EMBL" id="LR586016">
    <property type="protein sequence ID" value="VIP02860.1"/>
    <property type="molecule type" value="Genomic_DNA"/>
</dbReference>
<dbReference type="GO" id="GO:0005829">
    <property type="term" value="C:cytosol"/>
    <property type="evidence" value="ECO:0007669"/>
    <property type="project" value="TreeGrafter"/>
</dbReference>
<dbReference type="GO" id="GO:0008408">
    <property type="term" value="F:3'-5' exonuclease activity"/>
    <property type="evidence" value="ECO:0007669"/>
    <property type="project" value="TreeGrafter"/>
</dbReference>
<keyword evidence="3" id="KW-0540">Nuclease</keyword>
<feature type="domain" description="Exonuclease" evidence="2">
    <location>
        <begin position="15"/>
        <end position="177"/>
    </location>
</feature>
<dbReference type="InterPro" id="IPR036397">
    <property type="entry name" value="RNaseH_sf"/>
</dbReference>
<dbReference type="KEGG" id="tim:GMBLW1_11000"/>
<dbReference type="GO" id="GO:0003676">
    <property type="term" value="F:nucleic acid binding"/>
    <property type="evidence" value="ECO:0007669"/>
    <property type="project" value="InterPro"/>
</dbReference>
<dbReference type="AlphaFoldDB" id="A0A6C2YMN9"/>
<dbReference type="Gene3D" id="3.30.420.10">
    <property type="entry name" value="Ribonuclease H-like superfamily/Ribonuclease H"/>
    <property type="match status" value="1"/>
</dbReference>
<dbReference type="InParanoid" id="A0A6C2YMN9"/>
<dbReference type="SMART" id="SM00479">
    <property type="entry name" value="EXOIII"/>
    <property type="match status" value="1"/>
</dbReference>
<keyword evidence="4" id="KW-1185">Reference proteome</keyword>
<reference evidence="3" key="1">
    <citation type="submission" date="2019-04" db="EMBL/GenBank/DDBJ databases">
        <authorList>
            <consortium name="Science for Life Laboratories"/>
        </authorList>
    </citation>
    <scope>NUCLEOTIDE SEQUENCE</scope>
    <source>
        <strain evidence="3">MBLW1</strain>
    </source>
</reference>
<accession>A0A6C2YMN9</accession>
<dbReference type="InterPro" id="IPR013520">
    <property type="entry name" value="Ribonucl_H"/>
</dbReference>
<organism evidence="3">
    <name type="scientific">Tuwongella immobilis</name>
    <dbReference type="NCBI Taxonomy" id="692036"/>
    <lineage>
        <taxon>Bacteria</taxon>
        <taxon>Pseudomonadati</taxon>
        <taxon>Planctomycetota</taxon>
        <taxon>Planctomycetia</taxon>
        <taxon>Gemmatales</taxon>
        <taxon>Gemmataceae</taxon>
        <taxon>Tuwongella</taxon>
    </lineage>
</organism>
<evidence type="ECO:0000259" key="2">
    <source>
        <dbReference type="SMART" id="SM00479"/>
    </source>
</evidence>
<dbReference type="Proteomes" id="UP000464378">
    <property type="component" value="Chromosome"/>
</dbReference>
<protein>
    <recommendedName>
        <fullName evidence="2">Exonuclease domain-containing protein</fullName>
    </recommendedName>
</protein>
<dbReference type="GO" id="GO:0006259">
    <property type="term" value="P:DNA metabolic process"/>
    <property type="evidence" value="ECO:0007669"/>
    <property type="project" value="UniProtKB-ARBA"/>
</dbReference>
<dbReference type="CDD" id="cd06130">
    <property type="entry name" value="DNA_pol_III_epsilon_like"/>
    <property type="match status" value="1"/>
</dbReference>
<evidence type="ECO:0000256" key="1">
    <source>
        <dbReference type="SAM" id="MobiDB-lite"/>
    </source>
</evidence>
<proteinExistence type="predicted"/>
<dbReference type="SUPFAM" id="SSF53098">
    <property type="entry name" value="Ribonuclease H-like"/>
    <property type="match status" value="1"/>
</dbReference>
<keyword evidence="3" id="KW-0269">Exonuclease</keyword>
<keyword evidence="3" id="KW-0378">Hydrolase</keyword>
<sequence>MATKSKLVLPKREESFLAIDFETADYQSDSPCAIGLARVEGNEIVHKESHLIRPPRSRILFTHIHGITWNHVRSCPTFQELWPMISHHFVGIHYLVAHNAGFDRKVLLTSCEIAGITPPSVPFLCTVQISKACWQTKPNDLASVCQRLKIGLNHHDAGSDAEAAARIMIAAIQMKTPSESPQHEPPTLFRELPSS</sequence>